<evidence type="ECO:0000256" key="2">
    <source>
        <dbReference type="SAM" id="MobiDB-lite"/>
    </source>
</evidence>
<feature type="compositionally biased region" description="Acidic residues" evidence="2">
    <location>
        <begin position="533"/>
        <end position="547"/>
    </location>
</feature>
<feature type="coiled-coil region" evidence="1">
    <location>
        <begin position="604"/>
        <end position="631"/>
    </location>
</feature>
<protein>
    <recommendedName>
        <fullName evidence="3">Harmonin-binding protein USHBP1 PDZ-binding domain-containing protein</fullName>
    </recommendedName>
</protein>
<feature type="region of interest" description="Disordered" evidence="2">
    <location>
        <begin position="36"/>
        <end position="80"/>
    </location>
</feature>
<accession>A0A7R9GXT4</accession>
<name>A0A7R9GXT4_TIMCR</name>
<feature type="region of interest" description="Disordered" evidence="2">
    <location>
        <begin position="523"/>
        <end position="550"/>
    </location>
</feature>
<dbReference type="PANTHER" id="PTHR23347">
    <property type="entry name" value="COLORECTAL MUTANT CANCER PROTEIN MCC PROTEIN -RELATED"/>
    <property type="match status" value="1"/>
</dbReference>
<feature type="domain" description="Harmonin-binding protein USHBP1 PDZ-binding" evidence="3">
    <location>
        <begin position="256"/>
        <end position="301"/>
    </location>
</feature>
<feature type="region of interest" description="Disordered" evidence="2">
    <location>
        <begin position="654"/>
        <end position="678"/>
    </location>
</feature>
<evidence type="ECO:0000256" key="1">
    <source>
        <dbReference type="SAM" id="Coils"/>
    </source>
</evidence>
<proteinExistence type="predicted"/>
<reference evidence="4" key="1">
    <citation type="submission" date="2020-11" db="EMBL/GenBank/DDBJ databases">
        <authorList>
            <person name="Tran Van P."/>
        </authorList>
    </citation>
    <scope>NUCLEOTIDE SEQUENCE</scope>
</reference>
<dbReference type="PANTHER" id="PTHR23347:SF6">
    <property type="entry name" value="FI17904P1"/>
    <property type="match status" value="1"/>
</dbReference>
<feature type="domain" description="Harmonin-binding protein USHBP1 PDZ-binding" evidence="3">
    <location>
        <begin position="557"/>
        <end position="629"/>
    </location>
</feature>
<sequence length="678" mass="75536">MEKIRLATETEEKLDIQSLRYEERLTELHSVIAELSQNEDQDISRDAEGSTTHLADDSELQDVDRTLGDADSSSGENYHKVAESDDLAAAEESHLLNKETATSCHSLQMAALAEELAQQRVENQALQEQLARQEEELKETRGALGGLRGDRDRLRKKIREVESRLQSHAPLSSPPAVINTTGLAVVPKDDMPVCKVAERVMLRKIDRQITGSQLTSLGVCNTLVAESLVSELQEADIQEMRGSDAVRRHYEVEAERLGSRLEHCRAQNTVLALTLEEAKTQADRLSLLVGKYESNATALSLWSGSVLGESNESEPDSGEMAAILRRASENRRAAETVARHLLSRLDNVSISNAICLSAAPWEEYSHTTRGLHEHFYCSRHHSQNGVYGLHPSIGQKGYSQKLPSTSSSSDCEWGQSEERRLRDHIGRLKTERSTVRATVVELESCHVEPLAVRHTISLAEARKLDLETAVLMQELMATREDKAELRARVYLLEKERASFELKLSSQEAHHAAQLATIQHLQNRGGGDASLASESEDCEGEGTGDESELSSALRREARLKGRVQELVSTLDKVSRNSELRQQQSGDLVNDLKRANRLGAFDDALVQTLDRSKKKYQTRLRKLEQQMLAMVERHSAQVRALKQRICSLEDETLQQKAQNYQPQLPQGSHSQSSGASETSL</sequence>
<evidence type="ECO:0000313" key="4">
    <source>
        <dbReference type="EMBL" id="CAD7400257.1"/>
    </source>
</evidence>
<dbReference type="InterPro" id="IPR040171">
    <property type="entry name" value="USBP1-like"/>
</dbReference>
<dbReference type="EMBL" id="OC318028">
    <property type="protein sequence ID" value="CAD7400257.1"/>
    <property type="molecule type" value="Genomic_DNA"/>
</dbReference>
<keyword evidence="1" id="KW-0175">Coiled coil</keyword>
<evidence type="ECO:0000259" key="3">
    <source>
        <dbReference type="Pfam" id="PF10506"/>
    </source>
</evidence>
<dbReference type="Pfam" id="PF10506">
    <property type="entry name" value="USHBP1_PDZ-bd"/>
    <property type="match status" value="2"/>
</dbReference>
<dbReference type="AlphaFoldDB" id="A0A7R9GXT4"/>
<organism evidence="4">
    <name type="scientific">Timema cristinae</name>
    <name type="common">Walking stick</name>
    <dbReference type="NCBI Taxonomy" id="61476"/>
    <lineage>
        <taxon>Eukaryota</taxon>
        <taxon>Metazoa</taxon>
        <taxon>Ecdysozoa</taxon>
        <taxon>Arthropoda</taxon>
        <taxon>Hexapoda</taxon>
        <taxon>Insecta</taxon>
        <taxon>Pterygota</taxon>
        <taxon>Neoptera</taxon>
        <taxon>Polyneoptera</taxon>
        <taxon>Phasmatodea</taxon>
        <taxon>Timematodea</taxon>
        <taxon>Timematoidea</taxon>
        <taxon>Timematidae</taxon>
        <taxon>Timema</taxon>
    </lineage>
</organism>
<dbReference type="InterPro" id="IPR019536">
    <property type="entry name" value="USHBP1_PDZ-bd"/>
</dbReference>
<feature type="coiled-coil region" evidence="1">
    <location>
        <begin position="109"/>
        <end position="164"/>
    </location>
</feature>
<gene>
    <name evidence="4" type="ORF">TCEB3V08_LOCUS5426</name>
</gene>